<dbReference type="Gene3D" id="2.120.10.80">
    <property type="entry name" value="Kelch-type beta propeller"/>
    <property type="match status" value="1"/>
</dbReference>
<dbReference type="SUPFAM" id="SSF81383">
    <property type="entry name" value="F-box domain"/>
    <property type="match status" value="1"/>
</dbReference>
<evidence type="ECO:0000259" key="1">
    <source>
        <dbReference type="Pfam" id="PF12937"/>
    </source>
</evidence>
<comment type="caution">
    <text evidence="2">The sequence shown here is derived from an EMBL/GenBank/DDBJ whole genome shotgun (WGS) entry which is preliminary data.</text>
</comment>
<dbReference type="InterPro" id="IPR001810">
    <property type="entry name" value="F-box_dom"/>
</dbReference>
<dbReference type="InterPro" id="IPR036047">
    <property type="entry name" value="F-box-like_dom_sf"/>
</dbReference>
<dbReference type="Pfam" id="PF12937">
    <property type="entry name" value="F-box-like"/>
    <property type="match status" value="1"/>
</dbReference>
<dbReference type="InterPro" id="IPR015915">
    <property type="entry name" value="Kelch-typ_b-propeller"/>
</dbReference>
<dbReference type="OrthoDB" id="7956040at2759"/>
<keyword evidence="3" id="KW-1185">Reference proteome</keyword>
<gene>
    <name evidence="2" type="ORF">FCM35_KLT19782</name>
</gene>
<dbReference type="SUPFAM" id="SSF117281">
    <property type="entry name" value="Kelch motif"/>
    <property type="match status" value="1"/>
</dbReference>
<dbReference type="CDD" id="cd09917">
    <property type="entry name" value="F-box_SF"/>
    <property type="match status" value="1"/>
</dbReference>
<dbReference type="PANTHER" id="PTHR31672">
    <property type="entry name" value="BNACNNG10540D PROTEIN"/>
    <property type="match status" value="1"/>
</dbReference>
<dbReference type="Proteomes" id="UP000623129">
    <property type="component" value="Unassembled WGS sequence"/>
</dbReference>
<evidence type="ECO:0000313" key="2">
    <source>
        <dbReference type="EMBL" id="KAF3335275.1"/>
    </source>
</evidence>
<protein>
    <submittedName>
        <fullName evidence="2">F-box only protein 6-like protein</fullName>
    </submittedName>
</protein>
<accession>A0A833QY82</accession>
<name>A0A833QY82_9POAL</name>
<proteinExistence type="predicted"/>
<dbReference type="InterPro" id="IPR050796">
    <property type="entry name" value="SCF_F-box_component"/>
</dbReference>
<organism evidence="2 3">
    <name type="scientific">Carex littledalei</name>
    <dbReference type="NCBI Taxonomy" id="544730"/>
    <lineage>
        <taxon>Eukaryota</taxon>
        <taxon>Viridiplantae</taxon>
        <taxon>Streptophyta</taxon>
        <taxon>Embryophyta</taxon>
        <taxon>Tracheophyta</taxon>
        <taxon>Spermatophyta</taxon>
        <taxon>Magnoliopsida</taxon>
        <taxon>Liliopsida</taxon>
        <taxon>Poales</taxon>
        <taxon>Cyperaceae</taxon>
        <taxon>Cyperoideae</taxon>
        <taxon>Cariceae</taxon>
        <taxon>Carex</taxon>
        <taxon>Carex subgen. Euthyceras</taxon>
    </lineage>
</organism>
<dbReference type="PANTHER" id="PTHR31672:SF8">
    <property type="entry name" value="F-BOX DOMAIN-CONTAINING PROTEIN"/>
    <property type="match status" value="1"/>
</dbReference>
<dbReference type="AlphaFoldDB" id="A0A833QY82"/>
<feature type="domain" description="F-box" evidence="1">
    <location>
        <begin position="2"/>
        <end position="35"/>
    </location>
</feature>
<dbReference type="EMBL" id="SWLB01000008">
    <property type="protein sequence ID" value="KAF3335275.1"/>
    <property type="molecule type" value="Genomic_DNA"/>
</dbReference>
<evidence type="ECO:0000313" key="3">
    <source>
        <dbReference type="Proteomes" id="UP000623129"/>
    </source>
</evidence>
<sequence>MWNELPLDALSHIFSFLPPNSLARALCACKHWYYCGRIPLFPPRYSPWFLAMPSCHGHHSTCCYAHDPDLGQWYSLPMDFNPEPIRLVSYLSAGLLLCRFTLSASLRLVVCNPFTRQIRSLPDLLFSRSNPAIGVITGNDNGNASLFYYIIIVAGGASGSSYKSTLEMYDSRRGGDGWRLVGPMPIEFSVRLTVWTPNESVHTDDRFLYWMTSARAYSVVRLNLACWVWSEVKLPMADRLTWAAIFKRKNGRLGLMGGSTETIGQVWELDMTTGNEWGNVSKVPLDLERQFGQGGIKCAGVGDAVYLYRDLGSDMLVWSEIEGRQGWNLVEGRSNLGISVPFFKAASIHPSLSRSLI</sequence>
<reference evidence="2" key="1">
    <citation type="submission" date="2020-01" db="EMBL/GenBank/DDBJ databases">
        <title>Genome sequence of Kobresia littledalei, the first chromosome-level genome in the family Cyperaceae.</title>
        <authorList>
            <person name="Qu G."/>
        </authorList>
    </citation>
    <scope>NUCLEOTIDE SEQUENCE</scope>
    <source>
        <strain evidence="2">C.B.Clarke</strain>
        <tissue evidence="2">Leaf</tissue>
    </source>
</reference>
<dbReference type="Gene3D" id="1.20.1280.50">
    <property type="match status" value="1"/>
</dbReference>